<dbReference type="Proteomes" id="UP001054889">
    <property type="component" value="Unassembled WGS sequence"/>
</dbReference>
<protein>
    <submittedName>
        <fullName evidence="1">Uncharacterized protein</fullName>
    </submittedName>
</protein>
<reference evidence="1" key="2">
    <citation type="submission" date="2021-12" db="EMBL/GenBank/DDBJ databases">
        <title>Resequencing data analysis of finger millet.</title>
        <authorList>
            <person name="Hatakeyama M."/>
            <person name="Aluri S."/>
            <person name="Balachadran M.T."/>
            <person name="Sivarajan S.R."/>
            <person name="Poveda L."/>
            <person name="Shimizu-Inatsugi R."/>
            <person name="Schlapbach R."/>
            <person name="Sreeman S.M."/>
            <person name="Shimizu K.K."/>
        </authorList>
    </citation>
    <scope>NUCLEOTIDE SEQUENCE</scope>
</reference>
<evidence type="ECO:0000313" key="1">
    <source>
        <dbReference type="EMBL" id="GJN31072.1"/>
    </source>
</evidence>
<sequence>MVAIRTRATRAPGEVAQPAAISSTAAEPLRVAPDLGSRPQVAETLPMPAAMVARQGRNCGWSFRSGSGVSPRGSKFMDLASVKSSRAWWTSRSVEFGAQLVGGLERIRVIDLKKISILVFFLF</sequence>
<name>A0AAV5F8U0_ELECO</name>
<accession>A0AAV5F8U0</accession>
<gene>
    <name evidence="1" type="primary">gb19427</name>
    <name evidence="1" type="ORF">PR202_gb19427</name>
</gene>
<evidence type="ECO:0000313" key="2">
    <source>
        <dbReference type="Proteomes" id="UP001054889"/>
    </source>
</evidence>
<reference evidence="1" key="1">
    <citation type="journal article" date="2018" name="DNA Res.">
        <title>Multiple hybrid de novo genome assembly of finger millet, an orphan allotetraploid crop.</title>
        <authorList>
            <person name="Hatakeyama M."/>
            <person name="Aluri S."/>
            <person name="Balachadran M.T."/>
            <person name="Sivarajan S.R."/>
            <person name="Patrignani A."/>
            <person name="Gruter S."/>
            <person name="Poveda L."/>
            <person name="Shimizu-Inatsugi R."/>
            <person name="Baeten J."/>
            <person name="Francoijs K.J."/>
            <person name="Nataraja K.N."/>
            <person name="Reddy Y.A.N."/>
            <person name="Phadnis S."/>
            <person name="Ravikumar R.L."/>
            <person name="Schlapbach R."/>
            <person name="Sreeman S.M."/>
            <person name="Shimizu K.K."/>
        </authorList>
    </citation>
    <scope>NUCLEOTIDE SEQUENCE</scope>
</reference>
<comment type="caution">
    <text evidence="1">The sequence shown here is derived from an EMBL/GenBank/DDBJ whole genome shotgun (WGS) entry which is preliminary data.</text>
</comment>
<keyword evidence="2" id="KW-1185">Reference proteome</keyword>
<dbReference type="EMBL" id="BQKI01000082">
    <property type="protein sequence ID" value="GJN31072.1"/>
    <property type="molecule type" value="Genomic_DNA"/>
</dbReference>
<organism evidence="1 2">
    <name type="scientific">Eleusine coracana subsp. coracana</name>
    <dbReference type="NCBI Taxonomy" id="191504"/>
    <lineage>
        <taxon>Eukaryota</taxon>
        <taxon>Viridiplantae</taxon>
        <taxon>Streptophyta</taxon>
        <taxon>Embryophyta</taxon>
        <taxon>Tracheophyta</taxon>
        <taxon>Spermatophyta</taxon>
        <taxon>Magnoliopsida</taxon>
        <taxon>Liliopsida</taxon>
        <taxon>Poales</taxon>
        <taxon>Poaceae</taxon>
        <taxon>PACMAD clade</taxon>
        <taxon>Chloridoideae</taxon>
        <taxon>Cynodonteae</taxon>
        <taxon>Eleusininae</taxon>
        <taxon>Eleusine</taxon>
    </lineage>
</organism>
<proteinExistence type="predicted"/>
<dbReference type="AlphaFoldDB" id="A0AAV5F8U0"/>